<sequence length="241" mass="26580">MRLGVPARVSPITVSMDASIQDDAPVVNLTEEIAAFIKDKGELIGRQNQEEFIETVEDSGLPARLNTRLINKESHIRSSVVDNQDGPLSRSVISSTCGKLVSPHGIVVSHDISDRPVFNGLEERVRNIETHLGIVVAPLDRSLVERVKVLEDKILKIEMFYPQIASRVFNYGRAEAEASARPGGRVSKLPGTTSNAASKKRVKEDAVQEVEEDSDAVDDSSLGELKRRMSELRSRLLKQTK</sequence>
<comment type="caution">
    <text evidence="2">The sequence shown here is derived from an EMBL/GenBank/DDBJ whole genome shotgun (WGS) entry which is preliminary data.</text>
</comment>
<name>A0A2H9TJA6_9FUNG</name>
<feature type="compositionally biased region" description="Acidic residues" evidence="1">
    <location>
        <begin position="207"/>
        <end position="218"/>
    </location>
</feature>
<dbReference type="AlphaFoldDB" id="A0A2H9TJA6"/>
<dbReference type="STRING" id="1246581.A0A2H9TJA6"/>
<organism evidence="2 3">
    <name type="scientific">Paramicrosporidium saccamoebae</name>
    <dbReference type="NCBI Taxonomy" id="1246581"/>
    <lineage>
        <taxon>Eukaryota</taxon>
        <taxon>Fungi</taxon>
        <taxon>Fungi incertae sedis</taxon>
        <taxon>Cryptomycota</taxon>
        <taxon>Cryptomycota incertae sedis</taxon>
        <taxon>Paramicrosporidium</taxon>
    </lineage>
</organism>
<reference evidence="2 3" key="1">
    <citation type="submission" date="2016-10" db="EMBL/GenBank/DDBJ databases">
        <title>The genome of Paramicrosporidium saccamoebae is the missing link in understanding Cryptomycota and Microsporidia evolution.</title>
        <authorList>
            <person name="Quandt C.A."/>
            <person name="Beaudet D."/>
            <person name="Corsaro D."/>
            <person name="Michel R."/>
            <person name="Corradi N."/>
            <person name="James T."/>
        </authorList>
    </citation>
    <scope>NUCLEOTIDE SEQUENCE [LARGE SCALE GENOMIC DNA]</scope>
    <source>
        <strain evidence="2 3">KSL3</strain>
    </source>
</reference>
<proteinExistence type="predicted"/>
<evidence type="ECO:0000313" key="2">
    <source>
        <dbReference type="EMBL" id="PJF17806.1"/>
    </source>
</evidence>
<keyword evidence="3" id="KW-1185">Reference proteome</keyword>
<dbReference type="EMBL" id="MTSL01000159">
    <property type="protein sequence ID" value="PJF17806.1"/>
    <property type="molecule type" value="Genomic_DNA"/>
</dbReference>
<accession>A0A2H9TJA6</accession>
<gene>
    <name evidence="2" type="ORF">PSACC_02372</name>
</gene>
<protein>
    <submittedName>
        <fullName evidence="2">Uncharacterized protein</fullName>
    </submittedName>
</protein>
<dbReference type="Proteomes" id="UP000240830">
    <property type="component" value="Unassembled WGS sequence"/>
</dbReference>
<evidence type="ECO:0000256" key="1">
    <source>
        <dbReference type="SAM" id="MobiDB-lite"/>
    </source>
</evidence>
<feature type="region of interest" description="Disordered" evidence="1">
    <location>
        <begin position="180"/>
        <end position="222"/>
    </location>
</feature>
<dbReference type="OrthoDB" id="5531344at2759"/>
<evidence type="ECO:0000313" key="3">
    <source>
        <dbReference type="Proteomes" id="UP000240830"/>
    </source>
</evidence>